<dbReference type="KEGG" id="hhg:XM38_044310"/>
<dbReference type="RefSeq" id="WP_080811459.1">
    <property type="nucleotide sequence ID" value="NZ_CP021983.2"/>
</dbReference>
<feature type="domain" description="Putative restriction endonuclease" evidence="2">
    <location>
        <begin position="30"/>
        <end position="133"/>
    </location>
</feature>
<evidence type="ECO:0000313" key="4">
    <source>
        <dbReference type="Proteomes" id="UP000191901"/>
    </source>
</evidence>
<keyword evidence="4" id="KW-1185">Reference proteome</keyword>
<name>A0A1Z3HT40_9CYAN</name>
<evidence type="ECO:0000259" key="2">
    <source>
        <dbReference type="Pfam" id="PF05685"/>
    </source>
</evidence>
<proteinExistence type="predicted"/>
<gene>
    <name evidence="3" type="ORF">XM38_044310</name>
</gene>
<evidence type="ECO:0000256" key="1">
    <source>
        <dbReference type="SAM" id="Coils"/>
    </source>
</evidence>
<accession>A0A1Z3HT40</accession>
<protein>
    <recommendedName>
        <fullName evidence="2">Putative restriction endonuclease domain-containing protein</fullName>
    </recommendedName>
</protein>
<evidence type="ECO:0000313" key="3">
    <source>
        <dbReference type="EMBL" id="ASC73464.1"/>
    </source>
</evidence>
<dbReference type="InterPro" id="IPR011335">
    <property type="entry name" value="Restrct_endonuc-II-like"/>
</dbReference>
<keyword evidence="1" id="KW-0175">Coiled coil</keyword>
<dbReference type="Gene3D" id="3.90.1570.10">
    <property type="entry name" value="tt1808, chain A"/>
    <property type="match status" value="1"/>
</dbReference>
<dbReference type="SUPFAM" id="SSF52980">
    <property type="entry name" value="Restriction endonuclease-like"/>
    <property type="match status" value="1"/>
</dbReference>
<reference evidence="3 4" key="1">
    <citation type="journal article" date="2016" name="Biochim. Biophys. Acta">
        <title>Characterization of red-shifted phycobilisomes isolated from the chlorophyll f-containing cyanobacterium Halomicronema hongdechloris.</title>
        <authorList>
            <person name="Li Y."/>
            <person name="Lin Y."/>
            <person name="Garvey C.J."/>
            <person name="Birch D."/>
            <person name="Corkery R.W."/>
            <person name="Loughlin P.C."/>
            <person name="Scheer H."/>
            <person name="Willows R.D."/>
            <person name="Chen M."/>
        </authorList>
    </citation>
    <scope>NUCLEOTIDE SEQUENCE [LARGE SCALE GENOMIC DNA]</scope>
    <source>
        <strain evidence="3 4">C2206</strain>
    </source>
</reference>
<feature type="coiled-coil region" evidence="1">
    <location>
        <begin position="189"/>
        <end position="216"/>
    </location>
</feature>
<dbReference type="InterPro" id="IPR012296">
    <property type="entry name" value="Nuclease_put_TT1808"/>
</dbReference>
<dbReference type="PANTHER" id="PTHR33352">
    <property type="entry name" value="SLR1095 PROTEIN"/>
    <property type="match status" value="1"/>
</dbReference>
<dbReference type="Pfam" id="PF05685">
    <property type="entry name" value="Uma2"/>
    <property type="match status" value="1"/>
</dbReference>
<dbReference type="CDD" id="cd06260">
    <property type="entry name" value="DUF820-like"/>
    <property type="match status" value="1"/>
</dbReference>
<dbReference type="AlphaFoldDB" id="A0A1Z3HT40"/>
<sequence length="225" mass="25633">MVHSPIAPQILYPDSDGNPMADNTIQYRWIVRLVTNLKRLLKDQTAFVAGDLLWYPIPVETPPAPAQAPDVMVVLGRPDGDRGSYKQWEEDNIAPQVVFEILSPNNSAREMLAKQAFYGKYGVLEMFFYDPDSFDFWGLVRTTPEQGFAPILPLNFPWTSPTLGIRFDLSDQGLAVYYPNGTPFQDPEAVIEERDRAQQERDRAQQERDRAFAKLRELGIDPSQL</sequence>
<dbReference type="InterPro" id="IPR008538">
    <property type="entry name" value="Uma2"/>
</dbReference>
<dbReference type="PANTHER" id="PTHR33352:SF2">
    <property type="entry name" value="SLL0995 PROTEIN"/>
    <property type="match status" value="1"/>
</dbReference>
<dbReference type="Proteomes" id="UP000191901">
    <property type="component" value="Chromosome"/>
</dbReference>
<dbReference type="OrthoDB" id="450749at2"/>
<dbReference type="EMBL" id="CP021983">
    <property type="protein sequence ID" value="ASC73464.1"/>
    <property type="molecule type" value="Genomic_DNA"/>
</dbReference>
<dbReference type="STRING" id="1641165.XM38_18060"/>
<organism evidence="3 4">
    <name type="scientific">Halomicronema hongdechloris C2206</name>
    <dbReference type="NCBI Taxonomy" id="1641165"/>
    <lineage>
        <taxon>Bacteria</taxon>
        <taxon>Bacillati</taxon>
        <taxon>Cyanobacteriota</taxon>
        <taxon>Cyanophyceae</taxon>
        <taxon>Nodosilineales</taxon>
        <taxon>Nodosilineaceae</taxon>
        <taxon>Halomicronema</taxon>
    </lineage>
</organism>